<dbReference type="Proteomes" id="UP000524237">
    <property type="component" value="Unassembled WGS sequence"/>
</dbReference>
<accession>A0A7W3JUH6</accession>
<evidence type="ECO:0000259" key="2">
    <source>
        <dbReference type="Pfam" id="PF13193"/>
    </source>
</evidence>
<dbReference type="InterPro" id="IPR050237">
    <property type="entry name" value="ATP-dep_AMP-bd_enzyme"/>
</dbReference>
<protein>
    <submittedName>
        <fullName evidence="3">O-succinylbenzoic acid--CoA ligase</fullName>
        <ecNumber evidence="3">6.2.1.26</ecNumber>
    </submittedName>
</protein>
<dbReference type="RefSeq" id="WP_182484943.1">
    <property type="nucleotide sequence ID" value="NZ_JACGWU010000005.1"/>
</dbReference>
<sequence length="406" mass="42342">MHELRMVDAADVDAVMLVLRSALEGGPALLPKDLRAVRGGSLQDDAQISTVPESMALVIETSGSSGTPKRVALSANALLASGAAAHENLGGAGQWLLALPLTYIAGISVLVRSIMSGQEPVVLPAGHFDAQSFVEHVAQMKGSRRYTSLVPVQLARLVDYAEDEAGDAQKTSDEADGSTSAGGIIARLDALLIGGQAMEPSLAIRAQALGWSIVPTYGSSETAGGCVYGGVALHGVMVKIGDPATREVWISGPVLAEGYLGDDAQTSEHFVTRDNTRWYRTGDAGDVTAGILTVTGRLDRVIISGGLKISLDAVESAARTVEGCETVVAVSIPNSEWGQCPALIVPGLVASRERDDLDDRLYEAVVAALGRLAAPRVIHHVEALPRLANGKVDLIAVSQILCDSDE</sequence>
<gene>
    <name evidence="3" type="ORF">FB555_001620</name>
</gene>
<dbReference type="AlphaFoldDB" id="A0A7W3JUH6"/>
<comment type="caution">
    <text evidence="3">The sequence shown here is derived from an EMBL/GenBank/DDBJ whole genome shotgun (WGS) entry which is preliminary data.</text>
</comment>
<dbReference type="InterPro" id="IPR000873">
    <property type="entry name" value="AMP-dep_synth/lig_dom"/>
</dbReference>
<dbReference type="PANTHER" id="PTHR43767:SF1">
    <property type="entry name" value="NONRIBOSOMAL PEPTIDE SYNTHASE PES1 (EUROFUNG)-RELATED"/>
    <property type="match status" value="1"/>
</dbReference>
<evidence type="ECO:0000313" key="4">
    <source>
        <dbReference type="Proteomes" id="UP000524237"/>
    </source>
</evidence>
<dbReference type="GO" id="GO:0008756">
    <property type="term" value="F:o-succinylbenzoate-CoA ligase activity"/>
    <property type="evidence" value="ECO:0007669"/>
    <property type="project" value="UniProtKB-EC"/>
</dbReference>
<dbReference type="InterPro" id="IPR042099">
    <property type="entry name" value="ANL_N_sf"/>
</dbReference>
<dbReference type="InterPro" id="IPR025110">
    <property type="entry name" value="AMP-bd_C"/>
</dbReference>
<dbReference type="Pfam" id="PF00501">
    <property type="entry name" value="AMP-binding"/>
    <property type="match status" value="1"/>
</dbReference>
<feature type="domain" description="AMP-dependent synthetase/ligase" evidence="1">
    <location>
        <begin position="46"/>
        <end position="260"/>
    </location>
</feature>
<dbReference type="EMBL" id="JACGWU010000005">
    <property type="protein sequence ID" value="MBA8829511.1"/>
    <property type="molecule type" value="Genomic_DNA"/>
</dbReference>
<dbReference type="EC" id="6.2.1.26" evidence="3"/>
<keyword evidence="4" id="KW-1185">Reference proteome</keyword>
<dbReference type="InterPro" id="IPR045851">
    <property type="entry name" value="AMP-bd_C_sf"/>
</dbReference>
<evidence type="ECO:0000259" key="1">
    <source>
        <dbReference type="Pfam" id="PF00501"/>
    </source>
</evidence>
<evidence type="ECO:0000313" key="3">
    <source>
        <dbReference type="EMBL" id="MBA8829511.1"/>
    </source>
</evidence>
<feature type="domain" description="AMP-binding enzyme C-terminal" evidence="2">
    <location>
        <begin position="314"/>
        <end position="391"/>
    </location>
</feature>
<keyword evidence="3" id="KW-0436">Ligase</keyword>
<dbReference type="SUPFAM" id="SSF56801">
    <property type="entry name" value="Acetyl-CoA synthetase-like"/>
    <property type="match status" value="1"/>
</dbReference>
<organism evidence="3 4">
    <name type="scientific">Alpinimonas psychrophila</name>
    <dbReference type="NCBI Taxonomy" id="748908"/>
    <lineage>
        <taxon>Bacteria</taxon>
        <taxon>Bacillati</taxon>
        <taxon>Actinomycetota</taxon>
        <taxon>Actinomycetes</taxon>
        <taxon>Micrococcales</taxon>
        <taxon>Microbacteriaceae</taxon>
        <taxon>Alpinimonas</taxon>
    </lineage>
</organism>
<name>A0A7W3JUH6_9MICO</name>
<dbReference type="Pfam" id="PF13193">
    <property type="entry name" value="AMP-binding_C"/>
    <property type="match status" value="1"/>
</dbReference>
<dbReference type="PANTHER" id="PTHR43767">
    <property type="entry name" value="LONG-CHAIN-FATTY-ACID--COA LIGASE"/>
    <property type="match status" value="1"/>
</dbReference>
<reference evidence="3 4" key="1">
    <citation type="submission" date="2020-07" db="EMBL/GenBank/DDBJ databases">
        <title>Sequencing the genomes of 1000 actinobacteria strains.</title>
        <authorList>
            <person name="Klenk H.-P."/>
        </authorList>
    </citation>
    <scope>NUCLEOTIDE SEQUENCE [LARGE SCALE GENOMIC DNA]</scope>
    <source>
        <strain evidence="3 4">DSM 23737</strain>
    </source>
</reference>
<dbReference type="Gene3D" id="3.30.300.30">
    <property type="match status" value="1"/>
</dbReference>
<dbReference type="Gene3D" id="3.40.50.12780">
    <property type="entry name" value="N-terminal domain of ligase-like"/>
    <property type="match status" value="1"/>
</dbReference>
<proteinExistence type="predicted"/>